<keyword evidence="3 6" id="KW-1133">Transmembrane helix</keyword>
<dbReference type="PANTHER" id="PTHR33507">
    <property type="entry name" value="INNER MEMBRANE PROTEIN YBBJ"/>
    <property type="match status" value="1"/>
</dbReference>
<sequence length="460" mass="48672">MRRLAILFIAVGSVLGFIDVAHASSGTEPPVQEAVTTSAEVTATGLAPVDVLQVSGLIDNIIVDAINNAIADAETNGAQALVLQINSKASLVGRDTMRDLYNRIANATVPVAIWVGPSGSKATGLGAQLLSAADATGMAPGTRIGKSGTPLVDGVDFGEATDQLRTETLGFQDARRAGALKLEISDEGAPTIRNMVYALDGLTFDGVTLDTAVETLNEDGSVSNDITTVRFHKLGLWAQMLHTSASPPVAYLFLIIGLALLIFEFFTAGIGVAGVVGAVLLLLSFYGLGELPERNWALILMFVSMFAFSIDVQVGIPRFWTGFGLVAFTVSSVFMFPVFDQQSLQVSWLSLLVGVGGIALTFVSGMPSMTRTRFATPTVGRERLIGEVGMAISDISPDGAVQIGAARWKARTNRATPVKSGEMARVVAIDGIVLQVEPEEGGARDYRERRPKEVAEIEEK</sequence>
<feature type="transmembrane region" description="Helical" evidence="6">
    <location>
        <begin position="295"/>
        <end position="312"/>
    </location>
</feature>
<dbReference type="InterPro" id="IPR012340">
    <property type="entry name" value="NA-bd_OB-fold"/>
</dbReference>
<evidence type="ECO:0000256" key="4">
    <source>
        <dbReference type="ARBA" id="ARBA00023136"/>
    </source>
</evidence>
<dbReference type="EMBL" id="CAEZYH010000091">
    <property type="protein sequence ID" value="CAB4729087.1"/>
    <property type="molecule type" value="Genomic_DNA"/>
</dbReference>
<dbReference type="InterPro" id="IPR056739">
    <property type="entry name" value="NfeD_membrane"/>
</dbReference>
<dbReference type="EMBL" id="CAFAAL010000075">
    <property type="protein sequence ID" value="CAB4806167.1"/>
    <property type="molecule type" value="Genomic_DNA"/>
</dbReference>
<evidence type="ECO:0000256" key="6">
    <source>
        <dbReference type="SAM" id="Phobius"/>
    </source>
</evidence>
<dbReference type="GO" id="GO:0016020">
    <property type="term" value="C:membrane"/>
    <property type="evidence" value="ECO:0007669"/>
    <property type="project" value="UniProtKB-SubCell"/>
</dbReference>
<comment type="subcellular location">
    <subcellularLocation>
        <location evidence="1">Membrane</location>
        <topology evidence="1">Multi-pass membrane protein</topology>
    </subcellularLocation>
</comment>
<evidence type="ECO:0000256" key="3">
    <source>
        <dbReference type="ARBA" id="ARBA00022989"/>
    </source>
</evidence>
<dbReference type="AlphaFoldDB" id="A0A6J6S3D9"/>
<keyword evidence="2 6" id="KW-0812">Transmembrane</keyword>
<dbReference type="SUPFAM" id="SSF141322">
    <property type="entry name" value="NfeD domain-like"/>
    <property type="match status" value="1"/>
</dbReference>
<feature type="domain" description="NfeD integral membrane" evidence="8">
    <location>
        <begin position="249"/>
        <end position="362"/>
    </location>
</feature>
<organism evidence="9">
    <name type="scientific">freshwater metagenome</name>
    <dbReference type="NCBI Taxonomy" id="449393"/>
    <lineage>
        <taxon>unclassified sequences</taxon>
        <taxon>metagenomes</taxon>
        <taxon>ecological metagenomes</taxon>
    </lineage>
</organism>
<feature type="region of interest" description="Disordered" evidence="5">
    <location>
        <begin position="440"/>
        <end position="460"/>
    </location>
</feature>
<evidence type="ECO:0000256" key="1">
    <source>
        <dbReference type="ARBA" id="ARBA00004141"/>
    </source>
</evidence>
<evidence type="ECO:0000313" key="9">
    <source>
        <dbReference type="EMBL" id="CAB4729087.1"/>
    </source>
</evidence>
<evidence type="ECO:0000259" key="7">
    <source>
        <dbReference type="Pfam" id="PF01957"/>
    </source>
</evidence>
<evidence type="ECO:0000259" key="8">
    <source>
        <dbReference type="Pfam" id="PF24961"/>
    </source>
</evidence>
<dbReference type="InterPro" id="IPR052165">
    <property type="entry name" value="Membrane_assoc_protease"/>
</dbReference>
<keyword evidence="4 6" id="KW-0472">Membrane</keyword>
<dbReference type="Gene3D" id="2.40.50.140">
    <property type="entry name" value="Nucleic acid-binding proteins"/>
    <property type="match status" value="1"/>
</dbReference>
<name>A0A6J6S3D9_9ZZZZ</name>
<dbReference type="PANTHER" id="PTHR33507:SF4">
    <property type="entry name" value="NODULATION COMPETITIVENESS PROTEIN NFED"/>
    <property type="match status" value="1"/>
</dbReference>
<dbReference type="Pfam" id="PF01957">
    <property type="entry name" value="NfeD"/>
    <property type="match status" value="1"/>
</dbReference>
<feature type="transmembrane region" description="Helical" evidence="6">
    <location>
        <begin position="319"/>
        <end position="339"/>
    </location>
</feature>
<feature type="transmembrane region" description="Helical" evidence="6">
    <location>
        <begin position="270"/>
        <end position="289"/>
    </location>
</feature>
<feature type="compositionally biased region" description="Basic and acidic residues" evidence="5">
    <location>
        <begin position="441"/>
        <end position="460"/>
    </location>
</feature>
<feature type="transmembrane region" description="Helical" evidence="6">
    <location>
        <begin position="345"/>
        <end position="363"/>
    </location>
</feature>
<accession>A0A6J6S3D9</accession>
<evidence type="ECO:0000313" key="10">
    <source>
        <dbReference type="EMBL" id="CAB4806167.1"/>
    </source>
</evidence>
<feature type="transmembrane region" description="Helical" evidence="6">
    <location>
        <begin position="245"/>
        <end position="263"/>
    </location>
</feature>
<dbReference type="Gene3D" id="3.90.226.10">
    <property type="entry name" value="2-enoyl-CoA Hydratase, Chain A, domain 1"/>
    <property type="match status" value="1"/>
</dbReference>
<dbReference type="Pfam" id="PF24961">
    <property type="entry name" value="NfeD_membrane"/>
    <property type="match status" value="1"/>
</dbReference>
<proteinExistence type="predicted"/>
<gene>
    <name evidence="9" type="ORF">UFOPK2658_01572</name>
    <name evidence="10" type="ORF">UFOPK3004_00948</name>
</gene>
<dbReference type="InterPro" id="IPR002810">
    <property type="entry name" value="NfeD-like_C"/>
</dbReference>
<protein>
    <submittedName>
        <fullName evidence="9">Unannotated protein</fullName>
    </submittedName>
</protein>
<feature type="domain" description="NfeD-like C-terminal" evidence="7">
    <location>
        <begin position="381"/>
        <end position="438"/>
    </location>
</feature>
<evidence type="ECO:0000256" key="5">
    <source>
        <dbReference type="SAM" id="MobiDB-lite"/>
    </source>
</evidence>
<evidence type="ECO:0000256" key="2">
    <source>
        <dbReference type="ARBA" id="ARBA00022692"/>
    </source>
</evidence>
<reference evidence="9" key="1">
    <citation type="submission" date="2020-05" db="EMBL/GenBank/DDBJ databases">
        <authorList>
            <person name="Chiriac C."/>
            <person name="Salcher M."/>
            <person name="Ghai R."/>
            <person name="Kavagutti S V."/>
        </authorList>
    </citation>
    <scope>NUCLEOTIDE SEQUENCE</scope>
</reference>